<gene>
    <name evidence="1" type="ORF">S03H2_59985</name>
</gene>
<reference evidence="1" key="1">
    <citation type="journal article" date="2014" name="Front. Microbiol.">
        <title>High frequency of phylogenetically diverse reductive dehalogenase-homologous genes in deep subseafloor sedimentary metagenomes.</title>
        <authorList>
            <person name="Kawai M."/>
            <person name="Futagami T."/>
            <person name="Toyoda A."/>
            <person name="Takaki Y."/>
            <person name="Nishi S."/>
            <person name="Hori S."/>
            <person name="Arai W."/>
            <person name="Tsubouchi T."/>
            <person name="Morono Y."/>
            <person name="Uchiyama I."/>
            <person name="Ito T."/>
            <person name="Fujiyama A."/>
            <person name="Inagaki F."/>
            <person name="Takami H."/>
        </authorList>
    </citation>
    <scope>NUCLEOTIDE SEQUENCE</scope>
    <source>
        <strain evidence="1">Expedition CK06-06</strain>
    </source>
</reference>
<comment type="caution">
    <text evidence="1">The sequence shown here is derived from an EMBL/GenBank/DDBJ whole genome shotgun (WGS) entry which is preliminary data.</text>
</comment>
<name>X1KX99_9ZZZZ</name>
<accession>X1KX99</accession>
<feature type="non-terminal residue" evidence="1">
    <location>
        <position position="1"/>
    </location>
</feature>
<dbReference type="EMBL" id="BARU01038616">
    <property type="protein sequence ID" value="GAH86573.1"/>
    <property type="molecule type" value="Genomic_DNA"/>
</dbReference>
<proteinExistence type="predicted"/>
<organism evidence="1">
    <name type="scientific">marine sediment metagenome</name>
    <dbReference type="NCBI Taxonomy" id="412755"/>
    <lineage>
        <taxon>unclassified sequences</taxon>
        <taxon>metagenomes</taxon>
        <taxon>ecological metagenomes</taxon>
    </lineage>
</organism>
<evidence type="ECO:0000313" key="1">
    <source>
        <dbReference type="EMBL" id="GAH86573.1"/>
    </source>
</evidence>
<protein>
    <submittedName>
        <fullName evidence="1">Uncharacterized protein</fullName>
    </submittedName>
</protein>
<dbReference type="AlphaFoldDB" id="X1KX99"/>
<sequence>IQTEKIEIDLENKYALFRAIVTGKNGTFEAHGDATSENVGDFIKPHFIRMAETRAIARALRWYTNNIKGVEFTKYPDIESEPKIEGVSTASGEKVYPKVVDKKQF</sequence>